<dbReference type="InterPro" id="IPR028202">
    <property type="entry name" value="Reductase_C"/>
</dbReference>
<gene>
    <name evidence="7" type="ORF">PS467_37495</name>
</gene>
<dbReference type="PANTHER" id="PTHR43557">
    <property type="entry name" value="APOPTOSIS-INDUCING FACTOR 1"/>
    <property type="match status" value="1"/>
</dbReference>
<dbReference type="RefSeq" id="WP_311038982.1">
    <property type="nucleotide sequence ID" value="NZ_CP117522.1"/>
</dbReference>
<evidence type="ECO:0000256" key="1">
    <source>
        <dbReference type="ARBA" id="ARBA00001974"/>
    </source>
</evidence>
<dbReference type="InterPro" id="IPR036188">
    <property type="entry name" value="FAD/NAD-bd_sf"/>
</dbReference>
<protein>
    <submittedName>
        <fullName evidence="7">FAD-dependent oxidoreductase</fullName>
    </submittedName>
</protein>
<feature type="domain" description="FAD/NAD(P)-binding" evidence="5">
    <location>
        <begin position="6"/>
        <end position="304"/>
    </location>
</feature>
<dbReference type="SUPFAM" id="SSF55424">
    <property type="entry name" value="FAD/NAD-linked reductases, dimerisation (C-terminal) domain"/>
    <property type="match status" value="1"/>
</dbReference>
<evidence type="ECO:0000313" key="7">
    <source>
        <dbReference type="EMBL" id="WNF00622.1"/>
    </source>
</evidence>
<dbReference type="PRINTS" id="PR00368">
    <property type="entry name" value="FADPNR"/>
</dbReference>
<sequence length="413" mass="44176">MSTPRNVVVVGASVAGLTTAVTLRAQGYGGRLTLIGDEPHTPYNRPPLSKQILAGTWEPDRIKLRTDEELSDLDARLLFGRSATGLDTTARRVMLDGGDSVSYDALVIATGVTPNSLPGAHHLAGVHLLRTLDDALALRADLRRAPDVKVAVVGAGFLGSEAAAAARRMRLDVTMIDPRPVPMRRQFGDRIAALVGRLHTENGVSMRCGTGVRRFFESGGRVTGLELTDGTRLDADVVVVAIGSVPAIGWLAGSGLGLGNGVECDPTCCAAPGVYAAGDVASWHNNHFGCRMRLEHRLNATEQAQAVARNVLGENRPFAPVPYFWTDQYDAHIQAYGIFPADAELTVLHGELDGGHFVVAYGHQGRVVGVLGWNSPRELRELRQLVVDRVPWKAVAPPSPAVLADRHLSASIR</sequence>
<dbReference type="PRINTS" id="PR00411">
    <property type="entry name" value="PNDRDTASEI"/>
</dbReference>
<evidence type="ECO:0000313" key="8">
    <source>
        <dbReference type="Proteomes" id="UP001305606"/>
    </source>
</evidence>
<evidence type="ECO:0000259" key="5">
    <source>
        <dbReference type="Pfam" id="PF07992"/>
    </source>
</evidence>
<name>A0ABY9V7J4_9ACTN</name>
<organism evidence="7 8">
    <name type="scientific">Streptomyces luomodiensis</name>
    <dbReference type="NCBI Taxonomy" id="3026192"/>
    <lineage>
        <taxon>Bacteria</taxon>
        <taxon>Bacillati</taxon>
        <taxon>Actinomycetota</taxon>
        <taxon>Actinomycetes</taxon>
        <taxon>Kitasatosporales</taxon>
        <taxon>Streptomycetaceae</taxon>
        <taxon>Streptomyces</taxon>
    </lineage>
</organism>
<accession>A0ABY9V7J4</accession>
<evidence type="ECO:0000259" key="6">
    <source>
        <dbReference type="Pfam" id="PF14759"/>
    </source>
</evidence>
<reference evidence="7 8" key="1">
    <citation type="submission" date="2023-02" db="EMBL/GenBank/DDBJ databases">
        <title>Streptomyces sp. SCA4-21 with antifungal activity against Fusarium oxysporum f. sp. cubense, Streptomyces sp. SCA2-17 with antifungal activity against Fusarium oxysporum f. sp. cubense.</title>
        <authorList>
            <person name="Qi D."/>
        </authorList>
    </citation>
    <scope>NUCLEOTIDE SEQUENCE [LARGE SCALE GENOMIC DNA]</scope>
    <source>
        <strain evidence="7 8">SCA4-21</strain>
    </source>
</reference>
<dbReference type="Pfam" id="PF07992">
    <property type="entry name" value="Pyr_redox_2"/>
    <property type="match status" value="1"/>
</dbReference>
<keyword evidence="3" id="KW-0274">FAD</keyword>
<dbReference type="SUPFAM" id="SSF51905">
    <property type="entry name" value="FAD/NAD(P)-binding domain"/>
    <property type="match status" value="2"/>
</dbReference>
<dbReference type="EMBL" id="CP117522">
    <property type="protein sequence ID" value="WNF00622.1"/>
    <property type="molecule type" value="Genomic_DNA"/>
</dbReference>
<dbReference type="InterPro" id="IPR050446">
    <property type="entry name" value="FAD-oxidoreductase/Apoptosis"/>
</dbReference>
<proteinExistence type="predicted"/>
<dbReference type="Gene3D" id="3.30.390.30">
    <property type="match status" value="1"/>
</dbReference>
<dbReference type="InterPro" id="IPR023753">
    <property type="entry name" value="FAD/NAD-binding_dom"/>
</dbReference>
<dbReference type="Proteomes" id="UP001305606">
    <property type="component" value="Chromosome"/>
</dbReference>
<dbReference type="PANTHER" id="PTHR43557:SF2">
    <property type="entry name" value="RIESKE DOMAIN-CONTAINING PROTEIN-RELATED"/>
    <property type="match status" value="1"/>
</dbReference>
<keyword evidence="2" id="KW-0285">Flavoprotein</keyword>
<evidence type="ECO:0000256" key="2">
    <source>
        <dbReference type="ARBA" id="ARBA00022630"/>
    </source>
</evidence>
<keyword evidence="8" id="KW-1185">Reference proteome</keyword>
<evidence type="ECO:0000256" key="3">
    <source>
        <dbReference type="ARBA" id="ARBA00022827"/>
    </source>
</evidence>
<comment type="cofactor">
    <cofactor evidence="1">
        <name>FAD</name>
        <dbReference type="ChEBI" id="CHEBI:57692"/>
    </cofactor>
</comment>
<dbReference type="Gene3D" id="3.50.50.60">
    <property type="entry name" value="FAD/NAD(P)-binding domain"/>
    <property type="match status" value="2"/>
</dbReference>
<feature type="domain" description="Reductase C-terminal" evidence="6">
    <location>
        <begin position="323"/>
        <end position="394"/>
    </location>
</feature>
<keyword evidence="4" id="KW-0560">Oxidoreductase</keyword>
<dbReference type="InterPro" id="IPR016156">
    <property type="entry name" value="FAD/NAD-linked_Rdtase_dimer_sf"/>
</dbReference>
<evidence type="ECO:0000256" key="4">
    <source>
        <dbReference type="ARBA" id="ARBA00023002"/>
    </source>
</evidence>
<dbReference type="Pfam" id="PF14759">
    <property type="entry name" value="Reductase_C"/>
    <property type="match status" value="1"/>
</dbReference>